<dbReference type="AlphaFoldDB" id="A0A5B7JTQ8"/>
<evidence type="ECO:0000313" key="1">
    <source>
        <dbReference type="EMBL" id="MPC98159.1"/>
    </source>
</evidence>
<organism evidence="1 2">
    <name type="scientific">Portunus trituberculatus</name>
    <name type="common">Swimming crab</name>
    <name type="synonym">Neptunus trituberculatus</name>
    <dbReference type="NCBI Taxonomy" id="210409"/>
    <lineage>
        <taxon>Eukaryota</taxon>
        <taxon>Metazoa</taxon>
        <taxon>Ecdysozoa</taxon>
        <taxon>Arthropoda</taxon>
        <taxon>Crustacea</taxon>
        <taxon>Multicrustacea</taxon>
        <taxon>Malacostraca</taxon>
        <taxon>Eumalacostraca</taxon>
        <taxon>Eucarida</taxon>
        <taxon>Decapoda</taxon>
        <taxon>Pleocyemata</taxon>
        <taxon>Brachyura</taxon>
        <taxon>Eubrachyura</taxon>
        <taxon>Portunoidea</taxon>
        <taxon>Portunidae</taxon>
        <taxon>Portuninae</taxon>
        <taxon>Portunus</taxon>
    </lineage>
</organism>
<proteinExistence type="predicted"/>
<reference evidence="1 2" key="1">
    <citation type="submission" date="2019-05" db="EMBL/GenBank/DDBJ databases">
        <title>Another draft genome of Portunus trituberculatus and its Hox gene families provides insights of decapod evolution.</title>
        <authorList>
            <person name="Jeong J.-H."/>
            <person name="Song I."/>
            <person name="Kim S."/>
            <person name="Choi T."/>
            <person name="Kim D."/>
            <person name="Ryu S."/>
            <person name="Kim W."/>
        </authorList>
    </citation>
    <scope>NUCLEOTIDE SEQUENCE [LARGE SCALE GENOMIC DNA]</scope>
    <source>
        <tissue evidence="1">Muscle</tissue>
    </source>
</reference>
<comment type="caution">
    <text evidence="1">The sequence shown here is derived from an EMBL/GenBank/DDBJ whole genome shotgun (WGS) entry which is preliminary data.</text>
</comment>
<protein>
    <submittedName>
        <fullName evidence="1">Uncharacterized protein</fullName>
    </submittedName>
</protein>
<accession>A0A5B7JTQ8</accession>
<keyword evidence="2" id="KW-1185">Reference proteome</keyword>
<dbReference type="Proteomes" id="UP000324222">
    <property type="component" value="Unassembled WGS sequence"/>
</dbReference>
<dbReference type="EMBL" id="VSRR010112877">
    <property type="protein sequence ID" value="MPC98159.1"/>
    <property type="molecule type" value="Genomic_DNA"/>
</dbReference>
<gene>
    <name evidence="1" type="ORF">E2C01_093512</name>
</gene>
<evidence type="ECO:0000313" key="2">
    <source>
        <dbReference type="Proteomes" id="UP000324222"/>
    </source>
</evidence>
<sequence length="147" mass="17296">MKGEYYPRSKFPLGEIYPGPDFPLGESQTGGNRLVHRDFPWVYSTVTVKSSDSSPNPHTFQNHTEVIRHIPNCHIFKWNKTLSETLWSSFQKNQTKHFKPLPSYTTLSERSEYILFAREPNNIYKKFSNLSGELSEINHYHMGFYYK</sequence>
<name>A0A5B7JTQ8_PORTR</name>